<protein>
    <submittedName>
        <fullName evidence="3">Uncharacterized protein</fullName>
    </submittedName>
</protein>
<dbReference type="Proteomes" id="UP001500620">
    <property type="component" value="Unassembled WGS sequence"/>
</dbReference>
<keyword evidence="2" id="KW-0812">Transmembrane</keyword>
<dbReference type="EMBL" id="BAABAT010000042">
    <property type="protein sequence ID" value="GAA4260758.1"/>
    <property type="molecule type" value="Genomic_DNA"/>
</dbReference>
<evidence type="ECO:0000313" key="4">
    <source>
        <dbReference type="Proteomes" id="UP001500620"/>
    </source>
</evidence>
<keyword evidence="4" id="KW-1185">Reference proteome</keyword>
<accession>A0ABP8DNZ2</accession>
<comment type="caution">
    <text evidence="3">The sequence shown here is derived from an EMBL/GenBank/DDBJ whole genome shotgun (WGS) entry which is preliminary data.</text>
</comment>
<evidence type="ECO:0000256" key="2">
    <source>
        <dbReference type="SAM" id="Phobius"/>
    </source>
</evidence>
<evidence type="ECO:0000313" key="3">
    <source>
        <dbReference type="EMBL" id="GAA4260758.1"/>
    </source>
</evidence>
<evidence type="ECO:0000256" key="1">
    <source>
        <dbReference type="SAM" id="MobiDB-lite"/>
    </source>
</evidence>
<proteinExistence type="predicted"/>
<feature type="region of interest" description="Disordered" evidence="1">
    <location>
        <begin position="1"/>
        <end position="25"/>
    </location>
</feature>
<keyword evidence="2" id="KW-0472">Membrane</keyword>
<gene>
    <name evidence="3" type="ORF">GCM10022255_090660</name>
</gene>
<keyword evidence="2" id="KW-1133">Transmembrane helix</keyword>
<sequence length="133" mass="14437">MTTPQQQQPQPQEQPPLQQPVAPQPAKKGIKVPRLVISIVVLIVVAGVGWFLSRDDALNAKVGDCLHQKGANDLAIVKCDSADANFSVLGRVEDKTESEVNATDVCNQWREATDTYWEGKSGQKGTVLCLKGK</sequence>
<dbReference type="RefSeq" id="WP_345137661.1">
    <property type="nucleotide sequence ID" value="NZ_BAABAT010000042.1"/>
</dbReference>
<feature type="compositionally biased region" description="Low complexity" evidence="1">
    <location>
        <begin position="1"/>
        <end position="11"/>
    </location>
</feature>
<reference evidence="4" key="1">
    <citation type="journal article" date="2019" name="Int. J. Syst. Evol. Microbiol.">
        <title>The Global Catalogue of Microorganisms (GCM) 10K type strain sequencing project: providing services to taxonomists for standard genome sequencing and annotation.</title>
        <authorList>
            <consortium name="The Broad Institute Genomics Platform"/>
            <consortium name="The Broad Institute Genome Sequencing Center for Infectious Disease"/>
            <person name="Wu L."/>
            <person name="Ma J."/>
        </authorList>
    </citation>
    <scope>NUCLEOTIDE SEQUENCE [LARGE SCALE GENOMIC DNA]</scope>
    <source>
        <strain evidence="4">JCM 17441</strain>
    </source>
</reference>
<feature type="transmembrane region" description="Helical" evidence="2">
    <location>
        <begin position="35"/>
        <end position="52"/>
    </location>
</feature>
<organism evidence="3 4">
    <name type="scientific">Dactylosporangium darangshiense</name>
    <dbReference type="NCBI Taxonomy" id="579108"/>
    <lineage>
        <taxon>Bacteria</taxon>
        <taxon>Bacillati</taxon>
        <taxon>Actinomycetota</taxon>
        <taxon>Actinomycetes</taxon>
        <taxon>Micromonosporales</taxon>
        <taxon>Micromonosporaceae</taxon>
        <taxon>Dactylosporangium</taxon>
    </lineage>
</organism>
<name>A0ABP8DNZ2_9ACTN</name>